<keyword evidence="2" id="KW-1185">Reference proteome</keyword>
<name>A0A813SGX2_9BILA</name>
<dbReference type="AlphaFoldDB" id="A0A813SGX2"/>
<comment type="caution">
    <text evidence="1">The sequence shown here is derived from an EMBL/GenBank/DDBJ whole genome shotgun (WGS) entry which is preliminary data.</text>
</comment>
<proteinExistence type="predicted"/>
<sequence>MSCKKQQVFDNSTPIKANRVQNKHKFQKLNSSKNSFEDIVPVESEMIEKNAQVPFMTTESTQPLVPSSSPEQSIIDSLNEDSVLTSTNEQNYQMYQEINVNTTTGAYEYQNNAVPVQIGSPYYVYPTQYNQPDYQMINSPPQQNCNLYQAYVYDPNLGAYTLNTYSPMQQQQLSSPPQSSLLGSYQTPRQPQNLYNMANTCMSPMESSVPTSAESNTNSPCQYQYVMYPQNTYLSPMPPQPYMMYQPPPQQTPTSIPNENKYKSRKYNKKHHKTQMPSVESTPVFPSCPNQNLYQSNSATPLCNDQQVEEQTQCLPQQQQQPMETMYPSPVSMCSPQSSDNPYAFCDPSGMFNPQGYYDYVNSGIQSFGDEEEEENLDDENEQLACYTCRGRRMCFCYFLKVRYYKFPSFLDLVDHQYKKWRQNMIKAKKSN</sequence>
<dbReference type="OrthoDB" id="10402642at2759"/>
<evidence type="ECO:0000313" key="1">
    <source>
        <dbReference type="EMBL" id="CAF0794429.1"/>
    </source>
</evidence>
<dbReference type="EMBL" id="CAJNOC010000710">
    <property type="protein sequence ID" value="CAF0794429.1"/>
    <property type="molecule type" value="Genomic_DNA"/>
</dbReference>
<protein>
    <submittedName>
        <fullName evidence="1">Uncharacterized protein</fullName>
    </submittedName>
</protein>
<accession>A0A813SGX2</accession>
<dbReference type="Proteomes" id="UP000663879">
    <property type="component" value="Unassembled WGS sequence"/>
</dbReference>
<reference evidence="1" key="1">
    <citation type="submission" date="2021-02" db="EMBL/GenBank/DDBJ databases">
        <authorList>
            <person name="Nowell W R."/>
        </authorList>
    </citation>
    <scope>NUCLEOTIDE SEQUENCE</scope>
    <source>
        <strain evidence="1">Ploen Becks lab</strain>
    </source>
</reference>
<evidence type="ECO:0000313" key="2">
    <source>
        <dbReference type="Proteomes" id="UP000663879"/>
    </source>
</evidence>
<organism evidence="1 2">
    <name type="scientific">Brachionus calyciflorus</name>
    <dbReference type="NCBI Taxonomy" id="104777"/>
    <lineage>
        <taxon>Eukaryota</taxon>
        <taxon>Metazoa</taxon>
        <taxon>Spiralia</taxon>
        <taxon>Gnathifera</taxon>
        <taxon>Rotifera</taxon>
        <taxon>Eurotatoria</taxon>
        <taxon>Monogononta</taxon>
        <taxon>Pseudotrocha</taxon>
        <taxon>Ploima</taxon>
        <taxon>Brachionidae</taxon>
        <taxon>Brachionus</taxon>
    </lineage>
</organism>
<gene>
    <name evidence="1" type="ORF">OXX778_LOCUS6137</name>
</gene>